<feature type="region of interest" description="Disordered" evidence="5">
    <location>
        <begin position="313"/>
        <end position="344"/>
    </location>
</feature>
<evidence type="ECO:0000256" key="4">
    <source>
        <dbReference type="ARBA" id="ARBA00022840"/>
    </source>
</evidence>
<dbReference type="CDD" id="cd03257">
    <property type="entry name" value="ABC_NikE_OppD_transporters"/>
    <property type="match status" value="1"/>
</dbReference>
<dbReference type="InterPro" id="IPR003439">
    <property type="entry name" value="ABC_transporter-like_ATP-bd"/>
</dbReference>
<evidence type="ECO:0000259" key="6">
    <source>
        <dbReference type="PROSITE" id="PS50893"/>
    </source>
</evidence>
<evidence type="ECO:0000256" key="5">
    <source>
        <dbReference type="SAM" id="MobiDB-lite"/>
    </source>
</evidence>
<dbReference type="Pfam" id="PF00005">
    <property type="entry name" value="ABC_tran"/>
    <property type="match status" value="1"/>
</dbReference>
<dbReference type="PANTHER" id="PTHR43776">
    <property type="entry name" value="TRANSPORT ATP-BINDING PROTEIN"/>
    <property type="match status" value="1"/>
</dbReference>
<keyword evidence="3" id="KW-0547">Nucleotide-binding</keyword>
<reference evidence="7 8" key="1">
    <citation type="journal article" date="2022" name="BMC Genomics">
        <title>Comparative genome analysis of mycobacteria focusing on tRNA and non-coding RNA.</title>
        <authorList>
            <person name="Behra P.R.K."/>
            <person name="Pettersson B.M.F."/>
            <person name="Ramesh M."/>
            <person name="Das S."/>
            <person name="Dasgupta S."/>
            <person name="Kirsebom L.A."/>
        </authorList>
    </citation>
    <scope>NUCLEOTIDE SEQUENCE [LARGE SCALE GENOMIC DNA]</scope>
    <source>
        <strain evidence="7 8">DSM 44078</strain>
    </source>
</reference>
<feature type="domain" description="ABC transporter" evidence="6">
    <location>
        <begin position="9"/>
        <end position="257"/>
    </location>
</feature>
<dbReference type="NCBIfam" id="TIGR01727">
    <property type="entry name" value="oligo_HPY"/>
    <property type="match status" value="1"/>
</dbReference>
<dbReference type="RefSeq" id="WP_264069708.1">
    <property type="nucleotide sequence ID" value="NZ_JACKTY010000033.1"/>
</dbReference>
<evidence type="ECO:0000313" key="7">
    <source>
        <dbReference type="EMBL" id="MCV7228560.1"/>
    </source>
</evidence>
<gene>
    <name evidence="7" type="ORF">H7J73_21320</name>
</gene>
<evidence type="ECO:0000256" key="1">
    <source>
        <dbReference type="ARBA" id="ARBA00005417"/>
    </source>
</evidence>
<dbReference type="Pfam" id="PF08352">
    <property type="entry name" value="oligo_HPY"/>
    <property type="match status" value="1"/>
</dbReference>
<dbReference type="PROSITE" id="PS00211">
    <property type="entry name" value="ABC_TRANSPORTER_1"/>
    <property type="match status" value="1"/>
</dbReference>
<dbReference type="PROSITE" id="PS50893">
    <property type="entry name" value="ABC_TRANSPORTER_2"/>
    <property type="match status" value="1"/>
</dbReference>
<dbReference type="SUPFAM" id="SSF52540">
    <property type="entry name" value="P-loop containing nucleoside triphosphate hydrolases"/>
    <property type="match status" value="1"/>
</dbReference>
<feature type="region of interest" description="Disordered" evidence="5">
    <location>
        <begin position="264"/>
        <end position="291"/>
    </location>
</feature>
<keyword evidence="8" id="KW-1185">Reference proteome</keyword>
<dbReference type="Gene3D" id="3.40.50.300">
    <property type="entry name" value="P-loop containing nucleotide triphosphate hydrolases"/>
    <property type="match status" value="1"/>
</dbReference>
<keyword evidence="2" id="KW-0813">Transport</keyword>
<protein>
    <submittedName>
        <fullName evidence="7">ABC transporter ATP-binding protein</fullName>
    </submittedName>
</protein>
<evidence type="ECO:0000313" key="8">
    <source>
        <dbReference type="Proteomes" id="UP001526201"/>
    </source>
</evidence>
<keyword evidence="4 7" id="KW-0067">ATP-binding</keyword>
<dbReference type="EMBL" id="JACKTY010000033">
    <property type="protein sequence ID" value="MCV7228560.1"/>
    <property type="molecule type" value="Genomic_DNA"/>
</dbReference>
<comment type="caution">
    <text evidence="7">The sequence shown here is derived from an EMBL/GenBank/DDBJ whole genome shotgun (WGS) entry which is preliminary data.</text>
</comment>
<dbReference type="PANTHER" id="PTHR43776:SF7">
    <property type="entry name" value="D,D-DIPEPTIDE TRANSPORT ATP-BINDING PROTEIN DDPF-RELATED"/>
    <property type="match status" value="1"/>
</dbReference>
<evidence type="ECO:0000256" key="2">
    <source>
        <dbReference type="ARBA" id="ARBA00022448"/>
    </source>
</evidence>
<dbReference type="SMART" id="SM00382">
    <property type="entry name" value="AAA"/>
    <property type="match status" value="1"/>
</dbReference>
<evidence type="ECO:0000256" key="3">
    <source>
        <dbReference type="ARBA" id="ARBA00022741"/>
    </source>
</evidence>
<sequence length="344" mass="37054">MTGAVIAEIRNLRVHFPVRNGRKQLLARAVDGVDLVVHEREIVALVGESGCGKTTVARAIMRLVEATEGSVSVGGVDITHVRGRELRRLRRMFQMIFQDPFDALPATATAAEVVAEGLAIHRPELDPGARRAAALSALESCGLQPASSVADRRMFTLSGGQRQRVAIAAALAVEPRLLVADEPVSMLDVSLRAGIIRVLLDLRERLDVATLFITHDLALAGVFADRVAVLYLGRIVEEGPAAEVIGNPAHPYTRALVGVMPVPRSGPDAHRRGPRTLLTGEPPNATDTSPGCRFAPRCPLHRELGEPQRCHTEIPALQSPPDAPDAEHRVACHFPPSLQKENIS</sequence>
<dbReference type="GO" id="GO:0005524">
    <property type="term" value="F:ATP binding"/>
    <property type="evidence" value="ECO:0007669"/>
    <property type="project" value="UniProtKB-KW"/>
</dbReference>
<dbReference type="InterPro" id="IPR017871">
    <property type="entry name" value="ABC_transporter-like_CS"/>
</dbReference>
<accession>A0ABT3CGG9</accession>
<dbReference type="Proteomes" id="UP001526201">
    <property type="component" value="Unassembled WGS sequence"/>
</dbReference>
<proteinExistence type="inferred from homology"/>
<dbReference type="InterPro" id="IPR050319">
    <property type="entry name" value="ABC_transp_ATP-bind"/>
</dbReference>
<comment type="similarity">
    <text evidence="1">Belongs to the ABC transporter superfamily.</text>
</comment>
<dbReference type="InterPro" id="IPR013563">
    <property type="entry name" value="Oligopep_ABC_C"/>
</dbReference>
<name>A0ABT3CGG9_9MYCO</name>
<organism evidence="7 8">
    <name type="scientific">Mycolicibacterium komossense</name>
    <dbReference type="NCBI Taxonomy" id="1779"/>
    <lineage>
        <taxon>Bacteria</taxon>
        <taxon>Bacillati</taxon>
        <taxon>Actinomycetota</taxon>
        <taxon>Actinomycetes</taxon>
        <taxon>Mycobacteriales</taxon>
        <taxon>Mycobacteriaceae</taxon>
        <taxon>Mycolicibacterium</taxon>
    </lineage>
</organism>
<dbReference type="InterPro" id="IPR027417">
    <property type="entry name" value="P-loop_NTPase"/>
</dbReference>
<dbReference type="InterPro" id="IPR003593">
    <property type="entry name" value="AAA+_ATPase"/>
</dbReference>